<name>A0A427YNH0_9TREE</name>
<accession>A0A427YNH0</accession>
<feature type="region of interest" description="Disordered" evidence="1">
    <location>
        <begin position="431"/>
        <end position="549"/>
    </location>
</feature>
<feature type="compositionally biased region" description="Basic residues" evidence="1">
    <location>
        <begin position="524"/>
        <end position="534"/>
    </location>
</feature>
<feature type="compositionally biased region" description="Basic residues" evidence="1">
    <location>
        <begin position="384"/>
        <end position="394"/>
    </location>
</feature>
<feature type="compositionally biased region" description="Basic residues" evidence="1">
    <location>
        <begin position="150"/>
        <end position="163"/>
    </location>
</feature>
<feature type="compositionally biased region" description="Acidic residues" evidence="1">
    <location>
        <begin position="60"/>
        <end position="71"/>
    </location>
</feature>
<comment type="caution">
    <text evidence="3">The sequence shown here is derived from an EMBL/GenBank/DDBJ whole genome shotgun (WGS) entry which is preliminary data.</text>
</comment>
<feature type="compositionally biased region" description="Polar residues" evidence="1">
    <location>
        <begin position="170"/>
        <end position="191"/>
    </location>
</feature>
<keyword evidence="2" id="KW-1133">Transmembrane helix</keyword>
<feature type="compositionally biased region" description="Polar residues" evidence="1">
    <location>
        <begin position="234"/>
        <end position="251"/>
    </location>
</feature>
<feature type="transmembrane region" description="Helical" evidence="2">
    <location>
        <begin position="631"/>
        <end position="651"/>
    </location>
</feature>
<reference evidence="3 4" key="1">
    <citation type="submission" date="2018-11" db="EMBL/GenBank/DDBJ databases">
        <title>Genome sequence of Saitozyma podzolica DSM 27192.</title>
        <authorList>
            <person name="Aliyu H."/>
            <person name="Gorte O."/>
            <person name="Ochsenreither K."/>
        </authorList>
    </citation>
    <scope>NUCLEOTIDE SEQUENCE [LARGE SCALE GENOMIC DNA]</scope>
    <source>
        <strain evidence="3 4">DSM 27192</strain>
    </source>
</reference>
<dbReference type="GO" id="GO:0071944">
    <property type="term" value="C:cell periphery"/>
    <property type="evidence" value="ECO:0007669"/>
    <property type="project" value="TreeGrafter"/>
</dbReference>
<feature type="region of interest" description="Disordered" evidence="1">
    <location>
        <begin position="1"/>
        <end position="336"/>
    </location>
</feature>
<evidence type="ECO:0000256" key="1">
    <source>
        <dbReference type="SAM" id="MobiDB-lite"/>
    </source>
</evidence>
<gene>
    <name evidence="3" type="ORF">EHS25_008117</name>
</gene>
<keyword evidence="4" id="KW-1185">Reference proteome</keyword>
<feature type="region of interest" description="Disordered" evidence="1">
    <location>
        <begin position="364"/>
        <end position="394"/>
    </location>
</feature>
<dbReference type="Proteomes" id="UP000279259">
    <property type="component" value="Unassembled WGS sequence"/>
</dbReference>
<dbReference type="OrthoDB" id="1436450at2759"/>
<feature type="transmembrane region" description="Helical" evidence="2">
    <location>
        <begin position="663"/>
        <end position="684"/>
    </location>
</feature>
<feature type="compositionally biased region" description="Polar residues" evidence="1">
    <location>
        <begin position="431"/>
        <end position="445"/>
    </location>
</feature>
<protein>
    <submittedName>
        <fullName evidence="3">Uncharacterized protein</fullName>
    </submittedName>
</protein>
<feature type="compositionally biased region" description="Polar residues" evidence="1">
    <location>
        <begin position="31"/>
        <end position="43"/>
    </location>
</feature>
<dbReference type="GO" id="GO:0000324">
    <property type="term" value="C:fungal-type vacuole"/>
    <property type="evidence" value="ECO:0007669"/>
    <property type="project" value="TreeGrafter"/>
</dbReference>
<dbReference type="InterPro" id="IPR037737">
    <property type="entry name" value="Srf1"/>
</dbReference>
<feature type="compositionally biased region" description="Polar residues" evidence="1">
    <location>
        <begin position="467"/>
        <end position="492"/>
    </location>
</feature>
<organism evidence="3 4">
    <name type="scientific">Saitozyma podzolica</name>
    <dbReference type="NCBI Taxonomy" id="1890683"/>
    <lineage>
        <taxon>Eukaryota</taxon>
        <taxon>Fungi</taxon>
        <taxon>Dikarya</taxon>
        <taxon>Basidiomycota</taxon>
        <taxon>Agaricomycotina</taxon>
        <taxon>Tremellomycetes</taxon>
        <taxon>Tremellales</taxon>
        <taxon>Trimorphomycetaceae</taxon>
        <taxon>Saitozyma</taxon>
    </lineage>
</organism>
<sequence>MSIADRNAVASSSRVGMGGGDSGSPPGQDSNRNGSIRTRSAQAQRKRPRPKIRYSTSSESDGDSDDSDEEPPWWTFTQRGMMKMRARTLGVGRTKSPVEEAGSDVAIPNGHGHGHGTANGEHIGVGTAGGDVEVTATAESGLDTKGREKVARRKTPGSRKSSREKRTQASRDGSTPSSSIKGQSQTRSGSPSRMPFLHSGFPHTALRFPAQFRSSPKGTAVPLSLDTSPRGRMQRSNSAPGSPSVESTSPALPTIATLVSAAAEADPDHPVEILSEADDHPEPREHESEQEHSQLDADHSGPVLPRTRQRPKRQATAPAFSFLKRLSDTGENLTDSEAAMFTSPRVRAKAKLSPTEMIQALDRAEISESPLSQTPDGSATPTRPRARRRQTHRLRINLPPPITQHFANGWPHAGSWQDALYGHYDDVSTSSRQRYPTGTTGSRATATPVGSGVVQSGRSSHDHFPSATANGNGSGNTHANGTGTSLPASRSASVLDARPPFTPRASHDGSPASSPPPAEVERPKRTRTKRRRYRQALASQPGAWKEGRVGEHGFDWGAAGRAGLIEEGDELSRAETSGTVPMTMNEKGGSRRGRRRWWLFGPRDNTKRRMIDEDWRKRWRRILFLDARVTIWIRLVNLAVAVTLLGLSLTIRFELINLRLPGMMGSSTTLVIAYSSLTVFHVLTAIYREYFGKPIGLWGLRSKMLWVCLDLCFVALWSSAVSLATNDYIATPLECTTASPWWRSGLSTDYAELLDDLQLLSSAGNSTALQNQNSATNGDGVGVTPASLVAHSLGIVLPAEIVESSLTREACRRQQATIALSMLALLLYGGNMVLSLFRIFETVRRTANVDRAVMV</sequence>
<dbReference type="PANTHER" id="PTHR36819">
    <property type="entry name" value="REGULATOR OF PHOSPHOLIPASE D SRF1"/>
    <property type="match status" value="1"/>
</dbReference>
<keyword evidence="2" id="KW-0472">Membrane</keyword>
<feature type="compositionally biased region" description="Basic and acidic residues" evidence="1">
    <location>
        <begin position="266"/>
        <end position="299"/>
    </location>
</feature>
<feature type="compositionally biased region" description="Low complexity" evidence="1">
    <location>
        <begin position="449"/>
        <end position="458"/>
    </location>
</feature>
<proteinExistence type="predicted"/>
<evidence type="ECO:0000256" key="2">
    <source>
        <dbReference type="SAM" id="Phobius"/>
    </source>
</evidence>
<dbReference type="EMBL" id="RSCD01000005">
    <property type="protein sequence ID" value="RSH92672.1"/>
    <property type="molecule type" value="Genomic_DNA"/>
</dbReference>
<dbReference type="PANTHER" id="PTHR36819:SF1">
    <property type="entry name" value="REGULATOR OF PHOSPHOLIPASE D SRF1"/>
    <property type="match status" value="1"/>
</dbReference>
<feature type="transmembrane region" description="Helical" evidence="2">
    <location>
        <begin position="704"/>
        <end position="724"/>
    </location>
</feature>
<evidence type="ECO:0000313" key="4">
    <source>
        <dbReference type="Proteomes" id="UP000279259"/>
    </source>
</evidence>
<keyword evidence="2" id="KW-0812">Transmembrane</keyword>
<feature type="transmembrane region" description="Helical" evidence="2">
    <location>
        <begin position="818"/>
        <end position="840"/>
    </location>
</feature>
<dbReference type="AlphaFoldDB" id="A0A427YNH0"/>
<evidence type="ECO:0000313" key="3">
    <source>
        <dbReference type="EMBL" id="RSH92672.1"/>
    </source>
</evidence>